<dbReference type="InterPro" id="IPR022572">
    <property type="entry name" value="DNA_rep/recomb_RecO_N"/>
</dbReference>
<gene>
    <name evidence="8" type="ORF">UFOPK3992_00488</name>
</gene>
<accession>A0A6J7NZP0</accession>
<evidence type="ECO:0000256" key="6">
    <source>
        <dbReference type="ARBA" id="ARBA00033409"/>
    </source>
</evidence>
<dbReference type="EMBL" id="CAFBOZ010000051">
    <property type="protein sequence ID" value="CAB4998481.1"/>
    <property type="molecule type" value="Genomic_DNA"/>
</dbReference>
<evidence type="ECO:0000256" key="5">
    <source>
        <dbReference type="ARBA" id="ARBA00023204"/>
    </source>
</evidence>
<keyword evidence="5" id="KW-0234">DNA repair</keyword>
<dbReference type="PANTHER" id="PTHR33991">
    <property type="entry name" value="DNA REPAIR PROTEIN RECO"/>
    <property type="match status" value="1"/>
</dbReference>
<dbReference type="NCBIfam" id="TIGR00613">
    <property type="entry name" value="reco"/>
    <property type="match status" value="1"/>
</dbReference>
<dbReference type="InterPro" id="IPR042242">
    <property type="entry name" value="RecO_C"/>
</dbReference>
<evidence type="ECO:0000256" key="1">
    <source>
        <dbReference type="ARBA" id="ARBA00007452"/>
    </source>
</evidence>
<dbReference type="PANTHER" id="PTHR33991:SF1">
    <property type="entry name" value="DNA REPAIR PROTEIN RECO"/>
    <property type="match status" value="1"/>
</dbReference>
<dbReference type="InterPro" id="IPR037278">
    <property type="entry name" value="ARFGAP/RecO"/>
</dbReference>
<dbReference type="InterPro" id="IPR012340">
    <property type="entry name" value="NA-bd_OB-fold"/>
</dbReference>
<dbReference type="InterPro" id="IPR003717">
    <property type="entry name" value="RecO"/>
</dbReference>
<comment type="similarity">
    <text evidence="1">Belongs to the RecO family.</text>
</comment>
<sequence length="243" mass="26503">MVGLYRDEAVVLRTQKLGEADRIVTLLCRREGRVRSVAKGVRRTSSRFGARLEPFAHIDVQLHTGRSLDVVTQVETLRPYGADLSADYGRWTAGQAMLEATERLTPDEREPATQQFLLLIGGLRSLSAEEHDPPLILDAFLLRSLAVAGWAASFDDCARCSAPGPHRSFSVSTGGAVCPECRPPGSATPSPETIVLMGALLAGEWDVADASDARHRREAAGLVAAQVQWHLERGLRSLRLVER</sequence>
<protein>
    <recommendedName>
        <fullName evidence="2">DNA repair protein RecO</fullName>
    </recommendedName>
    <alternativeName>
        <fullName evidence="6">Recombination protein O</fullName>
    </alternativeName>
</protein>
<organism evidence="8">
    <name type="scientific">freshwater metagenome</name>
    <dbReference type="NCBI Taxonomy" id="449393"/>
    <lineage>
        <taxon>unclassified sequences</taxon>
        <taxon>metagenomes</taxon>
        <taxon>ecological metagenomes</taxon>
    </lineage>
</organism>
<evidence type="ECO:0000256" key="3">
    <source>
        <dbReference type="ARBA" id="ARBA00022763"/>
    </source>
</evidence>
<dbReference type="SUPFAM" id="SSF57863">
    <property type="entry name" value="ArfGap/RecO-like zinc finger"/>
    <property type="match status" value="1"/>
</dbReference>
<dbReference type="Gene3D" id="2.40.50.140">
    <property type="entry name" value="Nucleic acid-binding proteins"/>
    <property type="match status" value="1"/>
</dbReference>
<dbReference type="GO" id="GO:0006310">
    <property type="term" value="P:DNA recombination"/>
    <property type="evidence" value="ECO:0007669"/>
    <property type="project" value="UniProtKB-KW"/>
</dbReference>
<evidence type="ECO:0000259" key="7">
    <source>
        <dbReference type="Pfam" id="PF11967"/>
    </source>
</evidence>
<evidence type="ECO:0000313" key="8">
    <source>
        <dbReference type="EMBL" id="CAB4998481.1"/>
    </source>
</evidence>
<dbReference type="HAMAP" id="MF_00201">
    <property type="entry name" value="RecO"/>
    <property type="match status" value="1"/>
</dbReference>
<dbReference type="AlphaFoldDB" id="A0A6J7NZP0"/>
<dbReference type="Pfam" id="PF02565">
    <property type="entry name" value="RecO_C"/>
    <property type="match status" value="1"/>
</dbReference>
<dbReference type="GO" id="GO:0043590">
    <property type="term" value="C:bacterial nucleoid"/>
    <property type="evidence" value="ECO:0007669"/>
    <property type="project" value="TreeGrafter"/>
</dbReference>
<dbReference type="SUPFAM" id="SSF50249">
    <property type="entry name" value="Nucleic acid-binding proteins"/>
    <property type="match status" value="1"/>
</dbReference>
<dbReference type="GO" id="GO:0006302">
    <property type="term" value="P:double-strand break repair"/>
    <property type="evidence" value="ECO:0007669"/>
    <property type="project" value="TreeGrafter"/>
</dbReference>
<dbReference type="Gene3D" id="1.20.1440.120">
    <property type="entry name" value="Recombination protein O, C-terminal domain"/>
    <property type="match status" value="1"/>
</dbReference>
<reference evidence="8" key="1">
    <citation type="submission" date="2020-05" db="EMBL/GenBank/DDBJ databases">
        <authorList>
            <person name="Chiriac C."/>
            <person name="Salcher M."/>
            <person name="Ghai R."/>
            <person name="Kavagutti S V."/>
        </authorList>
    </citation>
    <scope>NUCLEOTIDE SEQUENCE</scope>
</reference>
<name>A0A6J7NZP0_9ZZZZ</name>
<feature type="domain" description="DNA replication/recombination mediator RecO N-terminal" evidence="7">
    <location>
        <begin position="4"/>
        <end position="80"/>
    </location>
</feature>
<dbReference type="Pfam" id="PF11967">
    <property type="entry name" value="RecO_N"/>
    <property type="match status" value="1"/>
</dbReference>
<evidence type="ECO:0000256" key="2">
    <source>
        <dbReference type="ARBA" id="ARBA00021310"/>
    </source>
</evidence>
<keyword evidence="3" id="KW-0227">DNA damage</keyword>
<evidence type="ECO:0000256" key="4">
    <source>
        <dbReference type="ARBA" id="ARBA00023172"/>
    </source>
</evidence>
<proteinExistence type="inferred from homology"/>
<keyword evidence="4" id="KW-0233">DNA recombination</keyword>